<dbReference type="PROSITE" id="PS51393">
    <property type="entry name" value="LIPOXYGENASE_3"/>
    <property type="match status" value="1"/>
</dbReference>
<keyword evidence="8" id="KW-1185">Reference proteome</keyword>
<evidence type="ECO:0000313" key="8">
    <source>
        <dbReference type="Proteomes" id="UP000631114"/>
    </source>
</evidence>
<dbReference type="InterPro" id="IPR000629">
    <property type="entry name" value="RNA-helicase_DEAD-box_CS"/>
</dbReference>
<evidence type="ECO:0000256" key="2">
    <source>
        <dbReference type="ARBA" id="ARBA00022806"/>
    </source>
</evidence>
<dbReference type="InterPro" id="IPR027417">
    <property type="entry name" value="P-loop_NTPase"/>
</dbReference>
<evidence type="ECO:0000259" key="6">
    <source>
        <dbReference type="PROSITE" id="PS51393"/>
    </source>
</evidence>
<keyword evidence="4" id="KW-0287">Flowering</keyword>
<dbReference type="GO" id="GO:0005524">
    <property type="term" value="F:ATP binding"/>
    <property type="evidence" value="ECO:0007669"/>
    <property type="project" value="UniProtKB-KW"/>
</dbReference>
<dbReference type="InterPro" id="IPR036226">
    <property type="entry name" value="LipOase_C_sf"/>
</dbReference>
<dbReference type="OrthoDB" id="196131at2759"/>
<dbReference type="Gene3D" id="1.20.245.10">
    <property type="entry name" value="Lipoxygenase-1, Domain 5"/>
    <property type="match status" value="1"/>
</dbReference>
<name>A0A835IHA2_9MAGN</name>
<dbReference type="InterPro" id="IPR012474">
    <property type="entry name" value="Frigida"/>
</dbReference>
<evidence type="ECO:0000313" key="7">
    <source>
        <dbReference type="EMBL" id="KAF9616533.1"/>
    </source>
</evidence>
<dbReference type="InterPro" id="IPR014001">
    <property type="entry name" value="Helicase_ATP-bd"/>
</dbReference>
<dbReference type="InterPro" id="IPR013819">
    <property type="entry name" value="LipOase_C"/>
</dbReference>
<dbReference type="GO" id="GO:0016702">
    <property type="term" value="F:oxidoreductase activity, acting on single donors with incorporation of molecular oxygen, incorporation of two atoms of oxygen"/>
    <property type="evidence" value="ECO:0007669"/>
    <property type="project" value="InterPro"/>
</dbReference>
<keyword evidence="2" id="KW-0347">Helicase</keyword>
<keyword evidence="2" id="KW-0067">ATP-binding</keyword>
<dbReference type="InterPro" id="IPR001650">
    <property type="entry name" value="Helicase_C-like"/>
</dbReference>
<comment type="similarity">
    <text evidence="4">Belongs to the Frigida family.</text>
</comment>
<dbReference type="PROSITE" id="PS00039">
    <property type="entry name" value="DEAD_ATP_HELICASE"/>
    <property type="match status" value="1"/>
</dbReference>
<dbReference type="GO" id="GO:0046872">
    <property type="term" value="F:metal ion binding"/>
    <property type="evidence" value="ECO:0007669"/>
    <property type="project" value="InterPro"/>
</dbReference>
<evidence type="ECO:0000256" key="4">
    <source>
        <dbReference type="RuleBase" id="RU364012"/>
    </source>
</evidence>
<keyword evidence="4" id="KW-0221">Differentiation</keyword>
<organism evidence="7 8">
    <name type="scientific">Coptis chinensis</name>
    <dbReference type="NCBI Taxonomy" id="261450"/>
    <lineage>
        <taxon>Eukaryota</taxon>
        <taxon>Viridiplantae</taxon>
        <taxon>Streptophyta</taxon>
        <taxon>Embryophyta</taxon>
        <taxon>Tracheophyta</taxon>
        <taxon>Spermatophyta</taxon>
        <taxon>Magnoliopsida</taxon>
        <taxon>Ranunculales</taxon>
        <taxon>Ranunculaceae</taxon>
        <taxon>Coptidoideae</taxon>
        <taxon>Coptis</taxon>
    </lineage>
</organism>
<dbReference type="GO" id="GO:0003723">
    <property type="term" value="F:RNA binding"/>
    <property type="evidence" value="ECO:0007669"/>
    <property type="project" value="UniProtKB-KW"/>
</dbReference>
<evidence type="ECO:0000256" key="1">
    <source>
        <dbReference type="ARBA" id="ARBA00022801"/>
    </source>
</evidence>
<dbReference type="SUPFAM" id="SSF48484">
    <property type="entry name" value="Lipoxigenase"/>
    <property type="match status" value="1"/>
</dbReference>
<proteinExistence type="inferred from homology"/>
<keyword evidence="4" id="KW-0217">Developmental protein</keyword>
<comment type="caution">
    <text evidence="7">The sequence shown here is derived from an EMBL/GenBank/DDBJ whole genome shotgun (WGS) entry which is preliminary data.</text>
</comment>
<feature type="domain" description="Lipoxygenase" evidence="6">
    <location>
        <begin position="1"/>
        <end position="54"/>
    </location>
</feature>
<protein>
    <recommendedName>
        <fullName evidence="4">FRIGIDA-like protein</fullName>
    </recommendedName>
</protein>
<dbReference type="SMART" id="SM00487">
    <property type="entry name" value="DEXDc"/>
    <property type="match status" value="1"/>
</dbReference>
<dbReference type="Pfam" id="PF00271">
    <property type="entry name" value="Helicase_C"/>
    <property type="match status" value="1"/>
</dbReference>
<reference evidence="7 8" key="1">
    <citation type="submission" date="2020-10" db="EMBL/GenBank/DDBJ databases">
        <title>The Coptis chinensis genome and diversification of protoberbering-type alkaloids.</title>
        <authorList>
            <person name="Wang B."/>
            <person name="Shu S."/>
            <person name="Song C."/>
            <person name="Liu Y."/>
        </authorList>
    </citation>
    <scope>NUCLEOTIDE SEQUENCE [LARGE SCALE GENOMIC DNA]</scope>
    <source>
        <strain evidence="7">HL-2020</strain>
        <tissue evidence="7">Leaf</tissue>
    </source>
</reference>
<dbReference type="AlphaFoldDB" id="A0A835IHA2"/>
<keyword evidence="1" id="KW-0378">Hydrolase</keyword>
<keyword evidence="3" id="KW-0694">RNA-binding</keyword>
<dbReference type="GO" id="GO:0004386">
    <property type="term" value="F:helicase activity"/>
    <property type="evidence" value="ECO:0007669"/>
    <property type="project" value="UniProtKB-KW"/>
</dbReference>
<sequence length="359" mass="40392">MKKPSGVFLFSVLTLPPDLIKRGIAVKDPSHPHGLRLLIQDYPYDVDGLEIWWACGTVILALFPNEEKTMHVAGKVAKRALSVAEKWKAKIESEEGSGGVGHVEAAIFLQVVIGFGIVSKFDPEFLRKLVMENPSRRDMPKLTSTLRLSIIVGGQSIEEQGFKIRQGCEVVIATPGHLIDCLERRYAVLNQCNCVVLDEADRMIDMGFEPQVVRVLDAMPSSNLKPENKNKELDEKRIYRTTYMFSATMPPAVERLARKYLKNPVVVTIGTTRKATDLITQHAIMIKNLDRWPRLQKLLNDLGDKTAIVFIITKKSANYLFKNLDKAGYCVTTLHGGKSQEQHDISFDGFRNKQFNVLL</sequence>
<dbReference type="Gene3D" id="3.40.50.300">
    <property type="entry name" value="P-loop containing nucleotide triphosphate hydrolases"/>
    <property type="match status" value="2"/>
</dbReference>
<dbReference type="PROSITE" id="PS51192">
    <property type="entry name" value="HELICASE_ATP_BIND_1"/>
    <property type="match status" value="1"/>
</dbReference>
<dbReference type="SUPFAM" id="SSF52540">
    <property type="entry name" value="P-loop containing nucleoside triphosphate hydrolases"/>
    <property type="match status" value="1"/>
</dbReference>
<dbReference type="GO" id="GO:0009908">
    <property type="term" value="P:flower development"/>
    <property type="evidence" value="ECO:0007669"/>
    <property type="project" value="UniProtKB-KW"/>
</dbReference>
<accession>A0A835IHA2</accession>
<dbReference type="GO" id="GO:0016787">
    <property type="term" value="F:hydrolase activity"/>
    <property type="evidence" value="ECO:0007669"/>
    <property type="project" value="UniProtKB-KW"/>
</dbReference>
<keyword evidence="2" id="KW-0547">Nucleotide-binding</keyword>
<dbReference type="Proteomes" id="UP000631114">
    <property type="component" value="Unassembled WGS sequence"/>
</dbReference>
<evidence type="ECO:0000259" key="5">
    <source>
        <dbReference type="PROSITE" id="PS51192"/>
    </source>
</evidence>
<dbReference type="Pfam" id="PF07899">
    <property type="entry name" value="Frigida"/>
    <property type="match status" value="1"/>
</dbReference>
<dbReference type="EMBL" id="JADFTS010000003">
    <property type="protein sequence ID" value="KAF9616533.1"/>
    <property type="molecule type" value="Genomic_DNA"/>
</dbReference>
<gene>
    <name evidence="7" type="ORF">IFM89_029994</name>
</gene>
<feature type="domain" description="Helicase ATP-binding" evidence="5">
    <location>
        <begin position="148"/>
        <end position="267"/>
    </location>
</feature>
<dbReference type="GO" id="GO:0030154">
    <property type="term" value="P:cell differentiation"/>
    <property type="evidence" value="ECO:0007669"/>
    <property type="project" value="UniProtKB-KW"/>
</dbReference>
<evidence type="ECO:0000256" key="3">
    <source>
        <dbReference type="ARBA" id="ARBA00022884"/>
    </source>
</evidence>
<dbReference type="PANTHER" id="PTHR47958">
    <property type="entry name" value="ATP-DEPENDENT RNA HELICASE DBP3"/>
    <property type="match status" value="1"/>
</dbReference>